<gene>
    <name evidence="1" type="ORF">WA026_018019</name>
</gene>
<proteinExistence type="predicted"/>
<sequence length="112" mass="12978">MQTRTSAGSRATFALSGLLRYREVSRSMELKLYDALVRPIWMWDVDNECSKTIFFRTIEAKDTEKVPCLAIGGENTVEMPQTRTLNEVSEDMERVAAWSWKWRAGIKGEWKN</sequence>
<accession>A0AAW1UDT3</accession>
<protein>
    <submittedName>
        <fullName evidence="1">Uncharacterized protein</fullName>
    </submittedName>
</protein>
<organism evidence="1 2">
    <name type="scientific">Henosepilachna vigintioctopunctata</name>
    <dbReference type="NCBI Taxonomy" id="420089"/>
    <lineage>
        <taxon>Eukaryota</taxon>
        <taxon>Metazoa</taxon>
        <taxon>Ecdysozoa</taxon>
        <taxon>Arthropoda</taxon>
        <taxon>Hexapoda</taxon>
        <taxon>Insecta</taxon>
        <taxon>Pterygota</taxon>
        <taxon>Neoptera</taxon>
        <taxon>Endopterygota</taxon>
        <taxon>Coleoptera</taxon>
        <taxon>Polyphaga</taxon>
        <taxon>Cucujiformia</taxon>
        <taxon>Coccinelloidea</taxon>
        <taxon>Coccinellidae</taxon>
        <taxon>Epilachninae</taxon>
        <taxon>Epilachnini</taxon>
        <taxon>Henosepilachna</taxon>
    </lineage>
</organism>
<dbReference type="AlphaFoldDB" id="A0AAW1UDT3"/>
<name>A0AAW1UDT3_9CUCU</name>
<dbReference type="Proteomes" id="UP001431783">
    <property type="component" value="Unassembled WGS sequence"/>
</dbReference>
<evidence type="ECO:0000313" key="1">
    <source>
        <dbReference type="EMBL" id="KAK9881832.1"/>
    </source>
</evidence>
<keyword evidence="2" id="KW-1185">Reference proteome</keyword>
<reference evidence="1 2" key="1">
    <citation type="submission" date="2023-03" db="EMBL/GenBank/DDBJ databases">
        <title>Genome insight into feeding habits of ladybird beetles.</title>
        <authorList>
            <person name="Li H.-S."/>
            <person name="Huang Y.-H."/>
            <person name="Pang H."/>
        </authorList>
    </citation>
    <scope>NUCLEOTIDE SEQUENCE [LARGE SCALE GENOMIC DNA]</scope>
    <source>
        <strain evidence="1">SYSU_2023b</strain>
        <tissue evidence="1">Whole body</tissue>
    </source>
</reference>
<dbReference type="EMBL" id="JARQZJ010000071">
    <property type="protein sequence ID" value="KAK9881832.1"/>
    <property type="molecule type" value="Genomic_DNA"/>
</dbReference>
<evidence type="ECO:0000313" key="2">
    <source>
        <dbReference type="Proteomes" id="UP001431783"/>
    </source>
</evidence>
<comment type="caution">
    <text evidence="1">The sequence shown here is derived from an EMBL/GenBank/DDBJ whole genome shotgun (WGS) entry which is preliminary data.</text>
</comment>